<dbReference type="Proteomes" id="UP000579531">
    <property type="component" value="Unassembled WGS sequence"/>
</dbReference>
<keyword evidence="2" id="KW-1133">Transmembrane helix</keyword>
<sequence length="79" mass="8582">MGRPGEQRRTVWRGVVIGWALVVAVTGGLTLWMQDSAEPAGPYVWEQTDPDESPDLSPCPSPEDTGAPACAYRTYTESD</sequence>
<dbReference type="EMBL" id="JACHLX010000001">
    <property type="protein sequence ID" value="MBB5813765.1"/>
    <property type="molecule type" value="Genomic_DNA"/>
</dbReference>
<protein>
    <submittedName>
        <fullName evidence="3">Uncharacterized protein</fullName>
    </submittedName>
</protein>
<proteinExistence type="predicted"/>
<keyword evidence="2" id="KW-0472">Membrane</keyword>
<dbReference type="RefSeq" id="WP_184854232.1">
    <property type="nucleotide sequence ID" value="NZ_BAABFE010000001.1"/>
</dbReference>
<evidence type="ECO:0000256" key="1">
    <source>
        <dbReference type="SAM" id="MobiDB-lite"/>
    </source>
</evidence>
<dbReference type="AlphaFoldDB" id="A0AA89Q6Z3"/>
<keyword evidence="2" id="KW-0812">Transmembrane</keyword>
<evidence type="ECO:0000313" key="4">
    <source>
        <dbReference type="Proteomes" id="UP000579531"/>
    </source>
</evidence>
<feature type="transmembrane region" description="Helical" evidence="2">
    <location>
        <begin position="12"/>
        <end position="33"/>
    </location>
</feature>
<keyword evidence="4" id="KW-1185">Reference proteome</keyword>
<reference evidence="3 4" key="1">
    <citation type="submission" date="2020-08" db="EMBL/GenBank/DDBJ databases">
        <title>Sequencing the genomes of 1000 actinobacteria strains.</title>
        <authorList>
            <person name="Klenk H.-P."/>
        </authorList>
    </citation>
    <scope>NUCLEOTIDE SEQUENCE [LARGE SCALE GENOMIC DNA]</scope>
    <source>
        <strain evidence="3 4">DSM 40129</strain>
    </source>
</reference>
<organism evidence="3 4">
    <name type="scientific">Streptomyces collinus</name>
    <dbReference type="NCBI Taxonomy" id="42684"/>
    <lineage>
        <taxon>Bacteria</taxon>
        <taxon>Bacillati</taxon>
        <taxon>Actinomycetota</taxon>
        <taxon>Actinomycetes</taxon>
        <taxon>Kitasatosporales</taxon>
        <taxon>Streptomycetaceae</taxon>
        <taxon>Streptomyces</taxon>
    </lineage>
</organism>
<gene>
    <name evidence="3" type="ORF">HNR72_004793</name>
</gene>
<dbReference type="GeneID" id="93841218"/>
<feature type="region of interest" description="Disordered" evidence="1">
    <location>
        <begin position="41"/>
        <end position="79"/>
    </location>
</feature>
<evidence type="ECO:0000256" key="2">
    <source>
        <dbReference type="SAM" id="Phobius"/>
    </source>
</evidence>
<accession>A0AA89Q6Z3</accession>
<name>A0AA89Q6Z3_STRCU</name>
<comment type="caution">
    <text evidence="3">The sequence shown here is derived from an EMBL/GenBank/DDBJ whole genome shotgun (WGS) entry which is preliminary data.</text>
</comment>
<evidence type="ECO:0000313" key="3">
    <source>
        <dbReference type="EMBL" id="MBB5813765.1"/>
    </source>
</evidence>